<feature type="domain" description="Ubiquitin-like" evidence="3">
    <location>
        <begin position="242"/>
        <end position="322"/>
    </location>
</feature>
<evidence type="ECO:0000256" key="2">
    <source>
        <dbReference type="SAM" id="MobiDB-lite"/>
    </source>
</evidence>
<feature type="compositionally biased region" description="Polar residues" evidence="2">
    <location>
        <begin position="379"/>
        <end position="392"/>
    </location>
</feature>
<dbReference type="EMBL" id="KV441480">
    <property type="protein sequence ID" value="OAG19825.1"/>
    <property type="molecule type" value="Genomic_DNA"/>
</dbReference>
<protein>
    <recommendedName>
        <fullName evidence="3">Ubiquitin-like domain-containing protein</fullName>
    </recommendedName>
</protein>
<dbReference type="AlphaFoldDB" id="A0A177DJF3"/>
<keyword evidence="5" id="KW-1185">Reference proteome</keyword>
<name>A0A177DJF3_ALTAL</name>
<dbReference type="PANTHER" id="PTHR38886">
    <property type="entry name" value="SESA DOMAIN-CONTAINING PROTEIN"/>
    <property type="match status" value="1"/>
</dbReference>
<evidence type="ECO:0000313" key="4">
    <source>
        <dbReference type="EMBL" id="OAG19825.1"/>
    </source>
</evidence>
<dbReference type="KEGG" id="aalt:CC77DRAFT_142855"/>
<feature type="coiled-coil region" evidence="1">
    <location>
        <begin position="157"/>
        <end position="184"/>
    </location>
</feature>
<keyword evidence="1" id="KW-0175">Coiled coil</keyword>
<dbReference type="InterPro" id="IPR054464">
    <property type="entry name" value="ULD_fung"/>
</dbReference>
<sequence length="561" mass="64067">MAITFGSFGDIIAAVQVVYKLIEVLNSQRGVKREFGDLLVDLRLFHRYLEQLLSFWQTRQEDPSLEGLFNVLQPSISDTKGEISSFLEHIISRYGKSLLSNSKPNPKDVGKMLQWHMLERDNVVRLQEKLRKSKEIILMVQSQANMILEEKDQSIVIERMDALADAESETARQLNERLDDLGGQVEKQGEALGLISRSIGSISSTIAPIANLVVDLPGMLAKIHAEQLSQRLLLFSLNPFAQNSAIVEDALGWKFSIPLELISSWNTLHSILVDRFSNRPGCDLIRARRYAIRDDLSGLDIRQNKPLTYVLRPGQKVNMCMVYFTGDKDTMTCPRCKKLTLRANNLAFTCSDPRCGMEIQRIEELHDDTTALNDRTDDGTTQSNIRKDGISTQPDFEDEFPADLISMSDTEDGPEVFKRVRFLSRWEFRLETRGPLMYKTGQYNWWGADCPEAFAMKEALCAAFDGSWVEHVFATWRPRKWEESLFFSLFFVGSTLQQSRPVLIMFSMSKKVRREAWKHSIGIDWVRANPSIVPLTSCSTMFHSDISLEHGMKYRARIDNS</sequence>
<dbReference type="OMA" id="SSCKACI"/>
<gene>
    <name evidence="4" type="ORF">CC77DRAFT_142855</name>
</gene>
<dbReference type="PANTHER" id="PTHR38886:SF1">
    <property type="entry name" value="NACHT-NTPASE AND P-LOOP NTPASES N-TERMINAL DOMAIN-CONTAINING PROTEIN"/>
    <property type="match status" value="1"/>
</dbReference>
<dbReference type="GeneID" id="29115841"/>
<evidence type="ECO:0000313" key="5">
    <source>
        <dbReference type="Proteomes" id="UP000077248"/>
    </source>
</evidence>
<organism evidence="4 5">
    <name type="scientific">Alternaria alternata</name>
    <name type="common">Alternaria rot fungus</name>
    <name type="synonym">Torula alternata</name>
    <dbReference type="NCBI Taxonomy" id="5599"/>
    <lineage>
        <taxon>Eukaryota</taxon>
        <taxon>Fungi</taxon>
        <taxon>Dikarya</taxon>
        <taxon>Ascomycota</taxon>
        <taxon>Pezizomycotina</taxon>
        <taxon>Dothideomycetes</taxon>
        <taxon>Pleosporomycetidae</taxon>
        <taxon>Pleosporales</taxon>
        <taxon>Pleosporineae</taxon>
        <taxon>Pleosporaceae</taxon>
        <taxon>Alternaria</taxon>
        <taxon>Alternaria sect. Alternaria</taxon>
        <taxon>Alternaria alternata complex</taxon>
    </lineage>
</organism>
<dbReference type="RefSeq" id="XP_018385246.1">
    <property type="nucleotide sequence ID" value="XM_018530247.1"/>
</dbReference>
<accession>A0A177DJF3</accession>
<dbReference type="VEuPathDB" id="FungiDB:CC77DRAFT_142855"/>
<evidence type="ECO:0000256" key="1">
    <source>
        <dbReference type="SAM" id="Coils"/>
    </source>
</evidence>
<feature type="region of interest" description="Disordered" evidence="2">
    <location>
        <begin position="371"/>
        <end position="392"/>
    </location>
</feature>
<evidence type="ECO:0000259" key="3">
    <source>
        <dbReference type="Pfam" id="PF22893"/>
    </source>
</evidence>
<reference evidence="4 5" key="1">
    <citation type="submission" date="2016-05" db="EMBL/GenBank/DDBJ databases">
        <title>Comparative analysis of secretome profiles of manganese(II)-oxidizing ascomycete fungi.</title>
        <authorList>
            <consortium name="DOE Joint Genome Institute"/>
            <person name="Zeiner C.A."/>
            <person name="Purvine S.O."/>
            <person name="Zink E.M."/>
            <person name="Wu S."/>
            <person name="Pasa-Tolic L."/>
            <person name="Chaput D.L."/>
            <person name="Haridas S."/>
            <person name="Grigoriev I.V."/>
            <person name="Santelli C.M."/>
            <person name="Hansel C.M."/>
        </authorList>
    </citation>
    <scope>NUCLEOTIDE SEQUENCE [LARGE SCALE GENOMIC DNA]</scope>
    <source>
        <strain evidence="4 5">SRC1lrK2f</strain>
    </source>
</reference>
<proteinExistence type="predicted"/>
<dbReference type="Proteomes" id="UP000077248">
    <property type="component" value="Unassembled WGS sequence"/>
</dbReference>
<dbReference type="Pfam" id="PF22893">
    <property type="entry name" value="ULD_2"/>
    <property type="match status" value="1"/>
</dbReference>